<evidence type="ECO:0000313" key="3">
    <source>
        <dbReference type="EMBL" id="KAJ6815629.1"/>
    </source>
</evidence>
<dbReference type="AlphaFoldDB" id="A0AAX6FH36"/>
<evidence type="ECO:0000313" key="4">
    <source>
        <dbReference type="Proteomes" id="UP001140949"/>
    </source>
</evidence>
<accession>A0AAX6FH36</accession>
<reference evidence="3" key="1">
    <citation type="journal article" date="2023" name="GigaByte">
        <title>Genome assembly of the bearded iris, Iris pallida Lam.</title>
        <authorList>
            <person name="Bruccoleri R.E."/>
            <person name="Oakeley E.J."/>
            <person name="Faust A.M.E."/>
            <person name="Altorfer M."/>
            <person name="Dessus-Babus S."/>
            <person name="Burckhardt D."/>
            <person name="Oertli M."/>
            <person name="Naumann U."/>
            <person name="Petersen F."/>
            <person name="Wong J."/>
        </authorList>
    </citation>
    <scope>NUCLEOTIDE SEQUENCE</scope>
    <source>
        <strain evidence="3">GSM-AAB239-AS_SAM_17_03QT</strain>
    </source>
</reference>
<evidence type="ECO:0000313" key="2">
    <source>
        <dbReference type="EMBL" id="KAJ6814915.1"/>
    </source>
</evidence>
<organism evidence="3 4">
    <name type="scientific">Iris pallida</name>
    <name type="common">Sweet iris</name>
    <dbReference type="NCBI Taxonomy" id="29817"/>
    <lineage>
        <taxon>Eukaryota</taxon>
        <taxon>Viridiplantae</taxon>
        <taxon>Streptophyta</taxon>
        <taxon>Embryophyta</taxon>
        <taxon>Tracheophyta</taxon>
        <taxon>Spermatophyta</taxon>
        <taxon>Magnoliopsida</taxon>
        <taxon>Liliopsida</taxon>
        <taxon>Asparagales</taxon>
        <taxon>Iridaceae</taxon>
        <taxon>Iridoideae</taxon>
        <taxon>Irideae</taxon>
        <taxon>Iris</taxon>
    </lineage>
</organism>
<name>A0AAX6FH36_IRIPA</name>
<dbReference type="EMBL" id="JANAVB010028818">
    <property type="protein sequence ID" value="KAJ6815629.1"/>
    <property type="molecule type" value="Genomic_DNA"/>
</dbReference>
<gene>
    <name evidence="3" type="ORF">M6B38_134190</name>
    <name evidence="2" type="ORF">M6B38_137250</name>
</gene>
<reference evidence="3" key="2">
    <citation type="submission" date="2023-04" db="EMBL/GenBank/DDBJ databases">
        <authorList>
            <person name="Bruccoleri R.E."/>
            <person name="Oakeley E.J."/>
            <person name="Faust A.-M."/>
            <person name="Dessus-Babus S."/>
            <person name="Altorfer M."/>
            <person name="Burckhardt D."/>
            <person name="Oertli M."/>
            <person name="Naumann U."/>
            <person name="Petersen F."/>
            <person name="Wong J."/>
        </authorList>
    </citation>
    <scope>NUCLEOTIDE SEQUENCE</scope>
    <source>
        <strain evidence="3">GSM-AAB239-AS_SAM_17_03QT</strain>
        <tissue evidence="3">Leaf</tissue>
    </source>
</reference>
<feature type="compositionally biased region" description="Polar residues" evidence="1">
    <location>
        <begin position="1"/>
        <end position="12"/>
    </location>
</feature>
<dbReference type="Proteomes" id="UP001140949">
    <property type="component" value="Unassembled WGS sequence"/>
</dbReference>
<protein>
    <submittedName>
        <fullName evidence="3">Extensin</fullName>
    </submittedName>
</protein>
<evidence type="ECO:0000256" key="1">
    <source>
        <dbReference type="SAM" id="MobiDB-lite"/>
    </source>
</evidence>
<proteinExistence type="predicted"/>
<keyword evidence="4" id="KW-1185">Reference proteome</keyword>
<feature type="region of interest" description="Disordered" evidence="1">
    <location>
        <begin position="1"/>
        <end position="30"/>
    </location>
</feature>
<dbReference type="EMBL" id="JANAVB010029472">
    <property type="protein sequence ID" value="KAJ6814915.1"/>
    <property type="molecule type" value="Genomic_DNA"/>
</dbReference>
<comment type="caution">
    <text evidence="3">The sequence shown here is derived from an EMBL/GenBank/DDBJ whole genome shotgun (WGS) entry which is preliminary data.</text>
</comment>
<sequence>MSCPNGMSTIGGSANEHPAPSTPRAPRPTGAASLLRACPVRGESAPHTRLLRRPFPVPSCSFAVNA</sequence>